<dbReference type="EMBL" id="ML992678">
    <property type="protein sequence ID" value="KAF2211019.1"/>
    <property type="molecule type" value="Genomic_DNA"/>
</dbReference>
<protein>
    <submittedName>
        <fullName evidence="1">Uncharacterized protein</fullName>
    </submittedName>
</protein>
<accession>A0A6A6FC14</accession>
<reference evidence="1" key="1">
    <citation type="journal article" date="2020" name="Stud. Mycol.">
        <title>101 Dothideomycetes genomes: a test case for predicting lifestyles and emergence of pathogens.</title>
        <authorList>
            <person name="Haridas S."/>
            <person name="Albert R."/>
            <person name="Binder M."/>
            <person name="Bloem J."/>
            <person name="Labutti K."/>
            <person name="Salamov A."/>
            <person name="Andreopoulos B."/>
            <person name="Baker S."/>
            <person name="Barry K."/>
            <person name="Bills G."/>
            <person name="Bluhm B."/>
            <person name="Cannon C."/>
            <person name="Castanera R."/>
            <person name="Culley D."/>
            <person name="Daum C."/>
            <person name="Ezra D."/>
            <person name="Gonzalez J."/>
            <person name="Henrissat B."/>
            <person name="Kuo A."/>
            <person name="Liang C."/>
            <person name="Lipzen A."/>
            <person name="Lutzoni F."/>
            <person name="Magnuson J."/>
            <person name="Mondo S."/>
            <person name="Nolan M."/>
            <person name="Ohm R."/>
            <person name="Pangilinan J."/>
            <person name="Park H.-J."/>
            <person name="Ramirez L."/>
            <person name="Alfaro M."/>
            <person name="Sun H."/>
            <person name="Tritt A."/>
            <person name="Yoshinaga Y."/>
            <person name="Zwiers L.-H."/>
            <person name="Turgeon B."/>
            <person name="Goodwin S."/>
            <person name="Spatafora J."/>
            <person name="Crous P."/>
            <person name="Grigoriev I."/>
        </authorList>
    </citation>
    <scope>NUCLEOTIDE SEQUENCE</scope>
    <source>
        <strain evidence="1">SCOH1-5</strain>
    </source>
</reference>
<evidence type="ECO:0000313" key="2">
    <source>
        <dbReference type="Proteomes" id="UP000799539"/>
    </source>
</evidence>
<dbReference type="OrthoDB" id="10303124at2759"/>
<name>A0A6A6FC14_9PEZI</name>
<organism evidence="1 2">
    <name type="scientific">Cercospora zeae-maydis SCOH1-5</name>
    <dbReference type="NCBI Taxonomy" id="717836"/>
    <lineage>
        <taxon>Eukaryota</taxon>
        <taxon>Fungi</taxon>
        <taxon>Dikarya</taxon>
        <taxon>Ascomycota</taxon>
        <taxon>Pezizomycotina</taxon>
        <taxon>Dothideomycetes</taxon>
        <taxon>Dothideomycetidae</taxon>
        <taxon>Mycosphaerellales</taxon>
        <taxon>Mycosphaerellaceae</taxon>
        <taxon>Cercospora</taxon>
    </lineage>
</organism>
<sequence>MGKESDAKITAVLQERGVWDEESDLSLHRCPHTSFAKDECEPSTTASSKVLSRRTSVQEMKSFIHKMWHRRSSVPSYGHKVRQGATVAT</sequence>
<dbReference type="AlphaFoldDB" id="A0A6A6FC14"/>
<proteinExistence type="predicted"/>
<dbReference type="Proteomes" id="UP000799539">
    <property type="component" value="Unassembled WGS sequence"/>
</dbReference>
<evidence type="ECO:0000313" key="1">
    <source>
        <dbReference type="EMBL" id="KAF2211019.1"/>
    </source>
</evidence>
<gene>
    <name evidence="1" type="ORF">CERZMDRAFT_112844</name>
</gene>
<keyword evidence="2" id="KW-1185">Reference proteome</keyword>